<evidence type="ECO:0000313" key="9">
    <source>
        <dbReference type="Proteomes" id="UP000317557"/>
    </source>
</evidence>
<evidence type="ECO:0000256" key="1">
    <source>
        <dbReference type="ARBA" id="ARBA00004442"/>
    </source>
</evidence>
<dbReference type="Pfam" id="PF00593">
    <property type="entry name" value="TonB_dep_Rec_b-barrel"/>
    <property type="match status" value="1"/>
</dbReference>
<protein>
    <submittedName>
        <fullName evidence="8">TonB-dependent receptor</fullName>
    </submittedName>
</protein>
<accession>A0A521FCP0</accession>
<keyword evidence="4" id="KW-0798">TonB box</keyword>
<keyword evidence="2 4" id="KW-0472">Membrane</keyword>
<dbReference type="Gene3D" id="2.40.170.20">
    <property type="entry name" value="TonB-dependent receptor, beta-barrel domain"/>
    <property type="match status" value="1"/>
</dbReference>
<dbReference type="InterPro" id="IPR008969">
    <property type="entry name" value="CarboxyPept-like_regulatory"/>
</dbReference>
<organism evidence="8 9">
    <name type="scientific">Gracilimonas mengyeensis</name>
    <dbReference type="NCBI Taxonomy" id="1302730"/>
    <lineage>
        <taxon>Bacteria</taxon>
        <taxon>Pseudomonadati</taxon>
        <taxon>Balneolota</taxon>
        <taxon>Balneolia</taxon>
        <taxon>Balneolales</taxon>
        <taxon>Balneolaceae</taxon>
        <taxon>Gracilimonas</taxon>
    </lineage>
</organism>
<reference evidence="8 9" key="1">
    <citation type="submission" date="2017-05" db="EMBL/GenBank/DDBJ databases">
        <authorList>
            <person name="Varghese N."/>
            <person name="Submissions S."/>
        </authorList>
    </citation>
    <scope>NUCLEOTIDE SEQUENCE [LARGE SCALE GENOMIC DNA]</scope>
    <source>
        <strain evidence="8 9">DSM 21985</strain>
    </source>
</reference>
<dbReference type="EMBL" id="FXTP01000017">
    <property type="protein sequence ID" value="SMO93953.1"/>
    <property type="molecule type" value="Genomic_DNA"/>
</dbReference>
<dbReference type="InterPro" id="IPR037066">
    <property type="entry name" value="Plug_dom_sf"/>
</dbReference>
<dbReference type="GO" id="GO:0009279">
    <property type="term" value="C:cell outer membrane"/>
    <property type="evidence" value="ECO:0007669"/>
    <property type="project" value="UniProtKB-SubCell"/>
</dbReference>
<feature type="domain" description="TonB-dependent receptor plug" evidence="7">
    <location>
        <begin position="132"/>
        <end position="235"/>
    </location>
</feature>
<dbReference type="PANTHER" id="PTHR40980:SF4">
    <property type="entry name" value="TONB-DEPENDENT RECEPTOR-LIKE BETA-BARREL DOMAIN-CONTAINING PROTEIN"/>
    <property type="match status" value="1"/>
</dbReference>
<evidence type="ECO:0000256" key="4">
    <source>
        <dbReference type="RuleBase" id="RU003357"/>
    </source>
</evidence>
<feature type="signal peptide" evidence="5">
    <location>
        <begin position="1"/>
        <end position="26"/>
    </location>
</feature>
<evidence type="ECO:0000256" key="2">
    <source>
        <dbReference type="ARBA" id="ARBA00023136"/>
    </source>
</evidence>
<evidence type="ECO:0000256" key="5">
    <source>
        <dbReference type="SAM" id="SignalP"/>
    </source>
</evidence>
<dbReference type="InterPro" id="IPR012910">
    <property type="entry name" value="Plug_dom"/>
</dbReference>
<dbReference type="Gene3D" id="2.60.40.1120">
    <property type="entry name" value="Carboxypeptidase-like, regulatory domain"/>
    <property type="match status" value="1"/>
</dbReference>
<dbReference type="Pfam" id="PF13715">
    <property type="entry name" value="CarbopepD_reg_2"/>
    <property type="match status" value="1"/>
</dbReference>
<evidence type="ECO:0000259" key="7">
    <source>
        <dbReference type="Pfam" id="PF07715"/>
    </source>
</evidence>
<comment type="similarity">
    <text evidence="4">Belongs to the TonB-dependent receptor family.</text>
</comment>
<name>A0A521FCP0_9BACT</name>
<keyword evidence="3" id="KW-0998">Cell outer membrane</keyword>
<dbReference type="OrthoDB" id="8727862at2"/>
<dbReference type="SUPFAM" id="SSF49464">
    <property type="entry name" value="Carboxypeptidase regulatory domain-like"/>
    <property type="match status" value="1"/>
</dbReference>
<feature type="domain" description="TonB-dependent receptor-like beta-barrel" evidence="6">
    <location>
        <begin position="463"/>
        <end position="960"/>
    </location>
</feature>
<dbReference type="Proteomes" id="UP000317557">
    <property type="component" value="Unassembled WGS sequence"/>
</dbReference>
<comment type="subcellular location">
    <subcellularLocation>
        <location evidence="1 4">Cell outer membrane</location>
    </subcellularLocation>
</comment>
<evidence type="ECO:0000313" key="8">
    <source>
        <dbReference type="EMBL" id="SMO93953.1"/>
    </source>
</evidence>
<dbReference type="AlphaFoldDB" id="A0A521FCP0"/>
<keyword evidence="5" id="KW-0732">Signal</keyword>
<gene>
    <name evidence="8" type="ORF">SAMN06265219_11725</name>
</gene>
<keyword evidence="9" id="KW-1185">Reference proteome</keyword>
<feature type="chain" id="PRO_5022039983" evidence="5">
    <location>
        <begin position="27"/>
        <end position="997"/>
    </location>
</feature>
<dbReference type="PANTHER" id="PTHR40980">
    <property type="entry name" value="PLUG DOMAIN-CONTAINING PROTEIN"/>
    <property type="match status" value="1"/>
</dbReference>
<dbReference type="SUPFAM" id="SSF56935">
    <property type="entry name" value="Porins"/>
    <property type="match status" value="1"/>
</dbReference>
<evidence type="ECO:0000259" key="6">
    <source>
        <dbReference type="Pfam" id="PF00593"/>
    </source>
</evidence>
<dbReference type="Pfam" id="PF07715">
    <property type="entry name" value="Plug"/>
    <property type="match status" value="1"/>
</dbReference>
<dbReference type="InterPro" id="IPR000531">
    <property type="entry name" value="Beta-barrel_TonB"/>
</dbReference>
<keyword evidence="8" id="KW-0675">Receptor</keyword>
<proteinExistence type="inferred from homology"/>
<dbReference type="InterPro" id="IPR036942">
    <property type="entry name" value="Beta-barrel_TonB_sf"/>
</dbReference>
<dbReference type="Gene3D" id="2.170.130.10">
    <property type="entry name" value="TonB-dependent receptor, plug domain"/>
    <property type="match status" value="1"/>
</dbReference>
<evidence type="ECO:0000256" key="3">
    <source>
        <dbReference type="ARBA" id="ARBA00023237"/>
    </source>
</evidence>
<sequence>MKPKQLFMKYIFLFLCLTLSNHLLYAQGTIEGVVTDQLSEETLVGASVFIIGTSLGTATNIEGEYTIRRVPTGDIQLRVSYIGYESKVIDLTVTEDTVITLNVELLAASIEGEEINITAQARGQIAAINQQKASDAIVNVISEEKIQELPDANAAESIGRLSGVSIQRSGGEANKVMLRGLSDKYLTVTVDGVRLPATDALGRGIDLSAISQNSLAGIELFKSITPDKDGDAIAGSINLVTRQAPSERMFRVIAKGSYNEIMNSASQYEFSGKYGERFFDDLVGLQINGNLERKIRSNERSSISYSTDTDNEDEYYISGANLRFTDEIRTRNGFGGIVDVNTADNGNIKLSTSYSFTKRDYLNHNRDYPASTRDVFYSYRETEQEISILTNSIIGENYFLGMDANWGASYTRSESKTPFDYELTFKEANGMENVPRIESDPEQLISYARNNFRAATIDEGYEYSQDNSQGELSAYIDLKTQYNIGDAVTAEIKGGAKFRSQSRQNTSLRKFAPYRLGFWRAYEQLDDGTIVDKDFSGTYFEDFYESFQENPAFRQISFSSFLASNPDSKFILDDWKMNPLISRDRFRQWYNLNIDGVNQNGTQPEYYDDPSSEANTYDITETVSAAYLMNTFKFGQRVTAIAGVRMEQENHDYENKYSPRQIGGFPIPEQGVTRDTSSTYSETIFLPHLHLNIKTTDFMNVRLAGYRALARPDYNMRLLSFFAWRDSETGGDRIFITGNPILKTSKAWNFELSTAFHGNKIGLFTISAFYKQIDDMYHMLNGLSTKDNVILEELGLDIESPHTAGYRLYVPYNSPDPSFVRGIEIDHQINFSWLPGLLRNIVLNYNVSLVNSETTLRGQRTDTTYVEDPILGELPRYNPVPIIYTQEMENQPELFGNISLGYDIGGFSGRVSLFHQAEYYRSFSPRGTNDPLSGAYTKVDVTLNYKFTDYLTVMANFNNITSMKEENIRHNRRAGYKVPTSTEFYGMTFDFGVRIDL</sequence>